<evidence type="ECO:0000313" key="2">
    <source>
        <dbReference type="EMBL" id="XDQ31891.1"/>
    </source>
</evidence>
<dbReference type="AlphaFoldDB" id="A0AB39PMU9"/>
<dbReference type="EMBL" id="CP163439">
    <property type="protein sequence ID" value="XDQ31891.1"/>
    <property type="molecule type" value="Genomic_DNA"/>
</dbReference>
<feature type="region of interest" description="Disordered" evidence="1">
    <location>
        <begin position="168"/>
        <end position="204"/>
    </location>
</feature>
<reference evidence="2" key="1">
    <citation type="submission" date="2024-07" db="EMBL/GenBank/DDBJ databases">
        <authorList>
            <person name="Yu S.T."/>
        </authorList>
    </citation>
    <scope>NUCLEOTIDE SEQUENCE</scope>
    <source>
        <strain evidence="2">R28</strain>
    </source>
</reference>
<dbReference type="RefSeq" id="WP_369166382.1">
    <property type="nucleotide sequence ID" value="NZ_CP163439.1"/>
</dbReference>
<feature type="compositionally biased region" description="Low complexity" evidence="1">
    <location>
        <begin position="192"/>
        <end position="204"/>
    </location>
</feature>
<evidence type="ECO:0000256" key="1">
    <source>
        <dbReference type="SAM" id="MobiDB-lite"/>
    </source>
</evidence>
<accession>A0AB39PMU9</accession>
<dbReference type="Gene3D" id="1.10.10.10">
    <property type="entry name" value="Winged helix-like DNA-binding domain superfamily/Winged helix DNA-binding domain"/>
    <property type="match status" value="1"/>
</dbReference>
<protein>
    <recommendedName>
        <fullName evidence="3">Regulatory protein</fullName>
    </recommendedName>
</protein>
<organism evidence="2">
    <name type="scientific">Streptomyces sp. R28</name>
    <dbReference type="NCBI Taxonomy" id="3238628"/>
    <lineage>
        <taxon>Bacteria</taxon>
        <taxon>Bacillati</taxon>
        <taxon>Actinomycetota</taxon>
        <taxon>Actinomycetes</taxon>
        <taxon>Kitasatosporales</taxon>
        <taxon>Streptomycetaceae</taxon>
        <taxon>Streptomyces</taxon>
    </lineage>
</organism>
<evidence type="ECO:0008006" key="3">
    <source>
        <dbReference type="Google" id="ProtNLM"/>
    </source>
</evidence>
<feature type="region of interest" description="Disordered" evidence="1">
    <location>
        <begin position="67"/>
        <end position="117"/>
    </location>
</feature>
<feature type="compositionally biased region" description="Polar residues" evidence="1">
    <location>
        <begin position="168"/>
        <end position="181"/>
    </location>
</feature>
<name>A0AB39PMU9_9ACTN</name>
<sequence>MPESTAPATELTSQYVNQVASDLERNVKDQERITAEITALQQQLAALQHDHTVLVNMQQALGVAATTPEPVRADSATVPSPRQKATAKPRKQAKAPTAEKPAAKKQTGKKSDAKTVQPTLVELVRTHLTEQSEPRSAAEIATALSQAHPARGVKTTVVRTTVENLVARNQAQRTKQGNSVFYTAPNPPEPTAAPKAETQPETAG</sequence>
<proteinExistence type="predicted"/>
<gene>
    <name evidence="2" type="ORF">AB5J49_00045</name>
</gene>
<dbReference type="InterPro" id="IPR036388">
    <property type="entry name" value="WH-like_DNA-bd_sf"/>
</dbReference>